<proteinExistence type="predicted"/>
<evidence type="ECO:0000313" key="2">
    <source>
        <dbReference type="EMBL" id="EFC87596.1"/>
    </source>
</evidence>
<dbReference type="EMBL" id="ACDX02000017">
    <property type="protein sequence ID" value="EFC87596.1"/>
    <property type="molecule type" value="Genomic_DNA"/>
</dbReference>
<evidence type="ECO:0000313" key="3">
    <source>
        <dbReference type="Proteomes" id="UP000003344"/>
    </source>
</evidence>
<protein>
    <submittedName>
        <fullName evidence="2">Uncharacterized protein</fullName>
    </submittedName>
</protein>
<reference evidence="2 3" key="1">
    <citation type="submission" date="2009-10" db="EMBL/GenBank/DDBJ databases">
        <authorList>
            <person name="Weinstock G."/>
            <person name="Sodergren E."/>
            <person name="Clifton S."/>
            <person name="Fulton L."/>
            <person name="Fulton B."/>
            <person name="Courtney L."/>
            <person name="Fronick C."/>
            <person name="Harrison M."/>
            <person name="Strong C."/>
            <person name="Farmer C."/>
            <person name="Delahaunty K."/>
            <person name="Markovic C."/>
            <person name="Hall O."/>
            <person name="Minx P."/>
            <person name="Tomlinson C."/>
            <person name="Mitreva M."/>
            <person name="Nelson J."/>
            <person name="Hou S."/>
            <person name="Wollam A."/>
            <person name="Pepin K.H."/>
            <person name="Johnson M."/>
            <person name="Bhonagiri V."/>
            <person name="Nash W.E."/>
            <person name="Warren W."/>
            <person name="Chinwalla A."/>
            <person name="Mardis E.R."/>
            <person name="Wilson R.K."/>
        </authorList>
    </citation>
    <scope>NUCLEOTIDE SEQUENCE [LARGE SCALE GENOMIC DNA]</scope>
    <source>
        <strain evidence="3">ATCC 25996 / DSM 4631 / NCTC 10774 / M26</strain>
    </source>
</reference>
<name>D2ZZ94_NEIM2</name>
<dbReference type="AlphaFoldDB" id="D2ZZ94"/>
<accession>D2ZZ94</accession>
<dbReference type="STRING" id="546266.NEIMUCOT_05968"/>
<dbReference type="Proteomes" id="UP000003344">
    <property type="component" value="Unassembled WGS sequence"/>
</dbReference>
<organism evidence="2 3">
    <name type="scientific">Neisseria mucosa (strain ATCC 25996 / DSM 4631 / NCTC 10774 / M26)</name>
    <dbReference type="NCBI Taxonomy" id="546266"/>
    <lineage>
        <taxon>Bacteria</taxon>
        <taxon>Pseudomonadati</taxon>
        <taxon>Pseudomonadota</taxon>
        <taxon>Betaproteobacteria</taxon>
        <taxon>Neisseriales</taxon>
        <taxon>Neisseriaceae</taxon>
        <taxon>Neisseria</taxon>
    </lineage>
</organism>
<evidence type="ECO:0000256" key="1">
    <source>
        <dbReference type="SAM" id="MobiDB-lite"/>
    </source>
</evidence>
<gene>
    <name evidence="2" type="ORF">NEIMUCOT_05968</name>
</gene>
<feature type="region of interest" description="Disordered" evidence="1">
    <location>
        <begin position="1"/>
        <end position="39"/>
    </location>
</feature>
<sequence length="39" mass="4384">MPHKNIGNPARDYSSKARLTHLSDDLTPTNEINFDKTGK</sequence>
<comment type="caution">
    <text evidence="2">The sequence shown here is derived from an EMBL/GenBank/DDBJ whole genome shotgun (WGS) entry which is preliminary data.</text>
</comment>